<dbReference type="EMBL" id="JAGQHS010000017">
    <property type="protein sequence ID" value="MCA9755165.1"/>
    <property type="molecule type" value="Genomic_DNA"/>
</dbReference>
<reference evidence="2" key="2">
    <citation type="journal article" date="2021" name="Microbiome">
        <title>Successional dynamics and alternative stable states in a saline activated sludge microbial community over 9 years.</title>
        <authorList>
            <person name="Wang Y."/>
            <person name="Ye J."/>
            <person name="Ju F."/>
            <person name="Liu L."/>
            <person name="Boyd J.A."/>
            <person name="Deng Y."/>
            <person name="Parks D.H."/>
            <person name="Jiang X."/>
            <person name="Yin X."/>
            <person name="Woodcroft B.J."/>
            <person name="Tyson G.W."/>
            <person name="Hugenholtz P."/>
            <person name="Polz M.F."/>
            <person name="Zhang T."/>
        </authorList>
    </citation>
    <scope>NUCLEOTIDE SEQUENCE</scope>
    <source>
        <strain evidence="2">HKST-UBA02</strain>
    </source>
</reference>
<dbReference type="InterPro" id="IPR026444">
    <property type="entry name" value="Secre_tail"/>
</dbReference>
<feature type="non-terminal residue" evidence="2">
    <location>
        <position position="1"/>
    </location>
</feature>
<dbReference type="AlphaFoldDB" id="A0A956SCA0"/>
<dbReference type="SUPFAM" id="SSF49899">
    <property type="entry name" value="Concanavalin A-like lectins/glucanases"/>
    <property type="match status" value="1"/>
</dbReference>
<comment type="caution">
    <text evidence="2">The sequence shown here is derived from an EMBL/GenBank/DDBJ whole genome shotgun (WGS) entry which is preliminary data.</text>
</comment>
<dbReference type="InterPro" id="IPR013320">
    <property type="entry name" value="ConA-like_dom_sf"/>
</dbReference>
<dbReference type="InterPro" id="IPR025965">
    <property type="entry name" value="FlgD/Vpr_Ig-like"/>
</dbReference>
<protein>
    <submittedName>
        <fullName evidence="2">T9SS type A sorting domain-containing protein</fullName>
    </submittedName>
</protein>
<evidence type="ECO:0000313" key="2">
    <source>
        <dbReference type="EMBL" id="MCA9755165.1"/>
    </source>
</evidence>
<gene>
    <name evidence="2" type="ORF">KDA27_05135</name>
</gene>
<organism evidence="2 3">
    <name type="scientific">Eiseniibacteriota bacterium</name>
    <dbReference type="NCBI Taxonomy" id="2212470"/>
    <lineage>
        <taxon>Bacteria</taxon>
        <taxon>Candidatus Eiseniibacteriota</taxon>
    </lineage>
</organism>
<accession>A0A956SCA0</accession>
<evidence type="ECO:0000259" key="1">
    <source>
        <dbReference type="Pfam" id="PF13860"/>
    </source>
</evidence>
<reference evidence="2" key="1">
    <citation type="submission" date="2020-04" db="EMBL/GenBank/DDBJ databases">
        <authorList>
            <person name="Zhang T."/>
        </authorList>
    </citation>
    <scope>NUCLEOTIDE SEQUENCE</scope>
    <source>
        <strain evidence="2">HKST-UBA02</strain>
    </source>
</reference>
<dbReference type="Proteomes" id="UP000739538">
    <property type="component" value="Unassembled WGS sequence"/>
</dbReference>
<dbReference type="Pfam" id="PF13860">
    <property type="entry name" value="FlgD_ig"/>
    <property type="match status" value="1"/>
</dbReference>
<dbReference type="Gene3D" id="2.60.40.4070">
    <property type="match status" value="1"/>
</dbReference>
<dbReference type="NCBIfam" id="TIGR04183">
    <property type="entry name" value="Por_Secre_tail"/>
    <property type="match status" value="1"/>
</dbReference>
<sequence>ALYARTSNGTEQLLAGSWLDAPHDFVIRWQPTFFDFSIDGTPVASIPFTVGSSLRPVISDLTTGVDSLTVDWIRLTPYATAGTFTSRVVDSGGSADWGTFAWGADTPSGTSISMSVRTGDTEAPDGSWTPFTPIGNGGLVGQSARYIQYRAALSTSDPTTTPVLREVTIECDAMVSGVDDFGDIRGVGGSLPSLLRPNPVTTSATFELVVSEEDLRDGSADVDVTIYDVLGREVRTLTRGDYGAGEYRLGWDVTDMQGRRLTPGVYFYRVLVGSREQQGELVVVK</sequence>
<proteinExistence type="predicted"/>
<feature type="domain" description="FlgD/Vpr Ig-like" evidence="1">
    <location>
        <begin position="215"/>
        <end position="270"/>
    </location>
</feature>
<name>A0A956SCA0_UNCEI</name>
<evidence type="ECO:0000313" key="3">
    <source>
        <dbReference type="Proteomes" id="UP000739538"/>
    </source>
</evidence>